<keyword evidence="1" id="KW-1185">Reference proteome</keyword>
<reference evidence="2" key="2">
    <citation type="journal article" date="1995" name="Biochemistry">
        <title>Three-dimensional structure of butyryl-CoA dehydrogenase from Megasphaera elsdenii.</title>
        <authorList>
            <person name="Djordjevic S."/>
            <person name="Pace C.P."/>
            <person name="Stankovich M.T."/>
            <person name="Kim J.J."/>
        </authorList>
    </citation>
    <scope>NUCLEOTIDE SEQUENCE</scope>
</reference>
<sequence length="404" mass="43830">MDDLSKPEPAARDPRPAPDDNTPRAVAARLAAGFAATAAARDEAGGTARAERDALRASGLLALAIPGEFGGQGADWRTTLDTVRTIARADSSLGHVYGFQHLLLATVRLFARPAQWQPWFEQTAANRWFWGNALNPLDTRTVAEAVPGGRRFDGRKSFCSGATDSDMLIVSGHKPEGGLVIGAVPTRRAGIRLLDDWNNIGQRQTDSGGAVLDGLFIADDELLLDPGPLSTPFACLRPLIAQLVFCNVFLAQAEGAVEAARGYTREQTRLWPGSAGPTVLEDPYILRHYGDYFAALEAGRVLTDRAADRLDEAWARAETLDEAGRGEVALAVATAKVTTTRLALELTSRIFEVAGARATTAALRLDRFWRNVRVQTLHDPLDMKLRELGNWALNDRYPAPSFYS</sequence>
<organism evidence="1 2">
    <name type="scientific">Derxia gummosa DSM 723</name>
    <dbReference type="NCBI Taxonomy" id="1121388"/>
    <lineage>
        <taxon>Bacteria</taxon>
        <taxon>Pseudomonadati</taxon>
        <taxon>Pseudomonadota</taxon>
        <taxon>Betaproteobacteria</taxon>
        <taxon>Burkholderiales</taxon>
        <taxon>Alcaligenaceae</taxon>
        <taxon>Derxia</taxon>
    </lineage>
</organism>
<name>A0AC36KL77_9BURK</name>
<accession>A0AC36KL77</accession>
<proteinExistence type="predicted"/>
<protein>
    <submittedName>
        <fullName evidence="2">Acyl-CoA dehydrogenase family protein</fullName>
    </submittedName>
</protein>
<reference evidence="2" key="1">
    <citation type="journal article" date="1993" name="Proc. Natl. Acad. Sci. U.S.A.">
        <title>Crystal structures of medium-chain acyl-CoA dehydrogenase from pig liver mitochondria with and without substrate.</title>
        <authorList>
            <person name="Kim J.J."/>
            <person name="Wang M."/>
            <person name="Paschke R."/>
        </authorList>
    </citation>
    <scope>NUCLEOTIDE SEQUENCE</scope>
</reference>
<evidence type="ECO:0000313" key="2">
    <source>
        <dbReference type="RefSeq" id="WP_425387930.1"/>
    </source>
</evidence>
<dbReference type="Proteomes" id="UP000675920">
    <property type="component" value="Unplaced"/>
</dbReference>
<reference evidence="2" key="3">
    <citation type="submission" date="2025-08" db="UniProtKB">
        <authorList>
            <consortium name="RefSeq"/>
        </authorList>
    </citation>
    <scope>IDENTIFICATION</scope>
</reference>
<evidence type="ECO:0000313" key="1">
    <source>
        <dbReference type="Proteomes" id="UP000675920"/>
    </source>
</evidence>
<dbReference type="RefSeq" id="WP_425387930.1">
    <property type="nucleotide sequence ID" value="NZ_AXWS01000013.1"/>
</dbReference>